<dbReference type="STRING" id="199441.BkAM31D_06350"/>
<dbReference type="KEGG" id="bkw:BkAM31D_06350"/>
<reference evidence="1 2" key="1">
    <citation type="submission" date="2017-04" db="EMBL/GenBank/DDBJ databases">
        <title>Bacillus krulwichiae AM31D Genome sequencing and assembly.</title>
        <authorList>
            <person name="Krulwich T.A."/>
            <person name="Anastor L."/>
            <person name="Ehrlich R."/>
            <person name="Ehrlich G.D."/>
            <person name="Janto B."/>
        </authorList>
    </citation>
    <scope>NUCLEOTIDE SEQUENCE [LARGE SCALE GENOMIC DNA]</scope>
    <source>
        <strain evidence="1 2">AM31D</strain>
    </source>
</reference>
<dbReference type="Proteomes" id="UP000193006">
    <property type="component" value="Chromosome"/>
</dbReference>
<gene>
    <name evidence="1" type="ORF">BkAM31D_06350</name>
</gene>
<accession>A0A1X9M7V4</accession>
<protein>
    <submittedName>
        <fullName evidence="1">Uncharacterized protein</fullName>
    </submittedName>
</protein>
<keyword evidence="2" id="KW-1185">Reference proteome</keyword>
<evidence type="ECO:0000313" key="1">
    <source>
        <dbReference type="EMBL" id="ARK29509.1"/>
    </source>
</evidence>
<sequence>MILLKIQNLNVAKILKMYFKYCFNVSLGIS</sequence>
<evidence type="ECO:0000313" key="2">
    <source>
        <dbReference type="Proteomes" id="UP000193006"/>
    </source>
</evidence>
<dbReference type="AlphaFoldDB" id="A0A1X9M7V4"/>
<dbReference type="EMBL" id="CP020814">
    <property type="protein sequence ID" value="ARK29509.1"/>
    <property type="molecule type" value="Genomic_DNA"/>
</dbReference>
<proteinExistence type="predicted"/>
<name>A0A1X9M7V4_9BACI</name>
<organism evidence="1 2">
    <name type="scientific">Halalkalibacter krulwichiae</name>
    <dbReference type="NCBI Taxonomy" id="199441"/>
    <lineage>
        <taxon>Bacteria</taxon>
        <taxon>Bacillati</taxon>
        <taxon>Bacillota</taxon>
        <taxon>Bacilli</taxon>
        <taxon>Bacillales</taxon>
        <taxon>Bacillaceae</taxon>
        <taxon>Halalkalibacter</taxon>
    </lineage>
</organism>